<dbReference type="InterPro" id="IPR023621">
    <property type="entry name" value="Ribosomal_eL31_dom_sf"/>
</dbReference>
<evidence type="ECO:0000256" key="2">
    <source>
        <dbReference type="ARBA" id="ARBA00022980"/>
    </source>
</evidence>
<evidence type="ECO:0000256" key="1">
    <source>
        <dbReference type="ARBA" id="ARBA00010808"/>
    </source>
</evidence>
<dbReference type="PANTHER" id="PTHR10956">
    <property type="entry name" value="60S RIBOSOMAL PROTEIN L31"/>
    <property type="match status" value="1"/>
</dbReference>
<keyword evidence="3 5" id="KW-0687">Ribonucleoprotein</keyword>
<name>A0A7J9SMS6_9EURY</name>
<dbReference type="InterPro" id="IPR000054">
    <property type="entry name" value="Ribosomal_eL31"/>
</dbReference>
<evidence type="ECO:0000256" key="5">
    <source>
        <dbReference type="HAMAP-Rule" id="MF_00410"/>
    </source>
</evidence>
<proteinExistence type="inferred from homology"/>
<protein>
    <recommendedName>
        <fullName evidence="4 5">Large ribosomal subunit protein eL31</fullName>
    </recommendedName>
</protein>
<evidence type="ECO:0000256" key="4">
    <source>
        <dbReference type="ARBA" id="ARBA00035230"/>
    </source>
</evidence>
<dbReference type="GO" id="GO:0002181">
    <property type="term" value="P:cytoplasmic translation"/>
    <property type="evidence" value="ECO:0007669"/>
    <property type="project" value="TreeGrafter"/>
</dbReference>
<comment type="similarity">
    <text evidence="1 5">Belongs to the eukaryotic ribosomal protein eL31 family.</text>
</comment>
<dbReference type="AlphaFoldDB" id="A0A7J9SMS6"/>
<dbReference type="Proteomes" id="UP000546257">
    <property type="component" value="Unassembled WGS sequence"/>
</dbReference>
<dbReference type="SUPFAM" id="SSF54575">
    <property type="entry name" value="Ribosomal protein L31e"/>
    <property type="match status" value="1"/>
</dbReference>
<accession>A0A7J9SMS6</accession>
<gene>
    <name evidence="5" type="primary">rpl31e</name>
    <name evidence="6" type="ORF">H5V44_14345</name>
</gene>
<dbReference type="Gene3D" id="3.10.440.10">
    <property type="match status" value="1"/>
</dbReference>
<dbReference type="PROSITE" id="PS01144">
    <property type="entry name" value="RIBOSOMAL_L31E"/>
    <property type="match status" value="1"/>
</dbReference>
<sequence length="92" mass="10304">MSASDFEERVVTVPLRDVKAVPAHERAGRAMALIREHLATHFRVDEASVRLDPSLNETVWARGQQKPPSKLRVRAARFDEDGESIVEAEPAE</sequence>
<evidence type="ECO:0000313" key="6">
    <source>
        <dbReference type="EMBL" id="MBB6647449.1"/>
    </source>
</evidence>
<comment type="caution">
    <text evidence="6">The sequence shown here is derived from an EMBL/GenBank/DDBJ whole genome shotgun (WGS) entry which is preliminary data.</text>
</comment>
<dbReference type="InterPro" id="IPR020052">
    <property type="entry name" value="Ribosomal_eL31_CS"/>
</dbReference>
<dbReference type="GO" id="GO:0022625">
    <property type="term" value="C:cytosolic large ribosomal subunit"/>
    <property type="evidence" value="ECO:0007669"/>
    <property type="project" value="TreeGrafter"/>
</dbReference>
<dbReference type="NCBIfam" id="NF002258">
    <property type="entry name" value="PRK01192.1-1"/>
    <property type="match status" value="1"/>
</dbReference>
<organism evidence="6 7">
    <name type="scientific">Halobellus ruber</name>
    <dbReference type="NCBI Taxonomy" id="2761102"/>
    <lineage>
        <taxon>Archaea</taxon>
        <taxon>Methanobacteriati</taxon>
        <taxon>Methanobacteriota</taxon>
        <taxon>Stenosarchaea group</taxon>
        <taxon>Halobacteria</taxon>
        <taxon>Halobacteriales</taxon>
        <taxon>Haloferacaceae</taxon>
        <taxon>Halobellus</taxon>
    </lineage>
</organism>
<dbReference type="RefSeq" id="WP_185193822.1">
    <property type="nucleotide sequence ID" value="NZ_JACKXD010000005.1"/>
</dbReference>
<dbReference type="HAMAP" id="MF_00410">
    <property type="entry name" value="Ribosomal_eL31"/>
    <property type="match status" value="1"/>
</dbReference>
<dbReference type="SMART" id="SM01380">
    <property type="entry name" value="Ribosomal_L31e"/>
    <property type="match status" value="1"/>
</dbReference>
<dbReference type="GO" id="GO:0003735">
    <property type="term" value="F:structural constituent of ribosome"/>
    <property type="evidence" value="ECO:0007669"/>
    <property type="project" value="InterPro"/>
</dbReference>
<reference evidence="6 7" key="1">
    <citation type="submission" date="2020-08" db="EMBL/GenBank/DDBJ databases">
        <authorList>
            <person name="Seo M.-J."/>
        </authorList>
    </citation>
    <scope>NUCLEOTIDE SEQUENCE [LARGE SCALE GENOMIC DNA]</scope>
    <source>
        <strain evidence="6 7">MBLA0160</strain>
    </source>
</reference>
<dbReference type="Pfam" id="PF01198">
    <property type="entry name" value="Ribosomal_L31e"/>
    <property type="match status" value="1"/>
</dbReference>
<evidence type="ECO:0000313" key="7">
    <source>
        <dbReference type="Proteomes" id="UP000546257"/>
    </source>
</evidence>
<dbReference type="CDD" id="cd00463">
    <property type="entry name" value="Ribosomal_L31e"/>
    <property type="match status" value="1"/>
</dbReference>
<dbReference type="EMBL" id="JACKXD010000005">
    <property type="protein sequence ID" value="MBB6647449.1"/>
    <property type="molecule type" value="Genomic_DNA"/>
</dbReference>
<evidence type="ECO:0000256" key="3">
    <source>
        <dbReference type="ARBA" id="ARBA00023274"/>
    </source>
</evidence>
<keyword evidence="2 5" id="KW-0689">Ribosomal protein</keyword>
<keyword evidence="7" id="KW-1185">Reference proteome</keyword>
<dbReference type="PANTHER" id="PTHR10956:SF0">
    <property type="entry name" value="60S RIBOSOMAL PROTEIN L31"/>
    <property type="match status" value="1"/>
</dbReference>